<dbReference type="Pfam" id="PF00092">
    <property type="entry name" value="VWA"/>
    <property type="match status" value="1"/>
</dbReference>
<evidence type="ECO:0008006" key="4">
    <source>
        <dbReference type="Google" id="ProtNLM"/>
    </source>
</evidence>
<dbReference type="InterPro" id="IPR036465">
    <property type="entry name" value="vWFA_dom_sf"/>
</dbReference>
<dbReference type="Pfam" id="PF08487">
    <property type="entry name" value="VIT"/>
    <property type="match status" value="1"/>
</dbReference>
<dbReference type="PROSITE" id="PS51468">
    <property type="entry name" value="VIT"/>
    <property type="match status" value="1"/>
</dbReference>
<evidence type="ECO:0000313" key="3">
    <source>
        <dbReference type="EMBL" id="CAA9560019.1"/>
    </source>
</evidence>
<proteinExistence type="predicted"/>
<dbReference type="SUPFAM" id="SSF53300">
    <property type="entry name" value="vWA-like"/>
    <property type="match status" value="1"/>
</dbReference>
<sequence>MRQPLVSRFQPYRLLLVALLGALVLPLSAPLASNAQVIVVDPPTCDPVCAEPVFLGDRLDIRSHRVDVAIRDGVAETRVEQVFFNPNDWVAEGVYLFPVPQGAAVAEFTMWVDGEPVAAELLDAGAARRTYEEIVRSLRDPALLEYVDRDLIRASVFPIPPGDERRIELAYGEVLSTEGGLSRYRYGLDSDAFSSQPLESVSIRVEIESAQPIRAIYSPSHDVSIERNGERSAIVGWEDSDVRPDADFDLYFSASPDPLGAHLVSSFDPATGEGHVMLLAAPGIDPAAETIAKDVVLVLDTSGSMEGEKIVQARTALRSVLEQLAPEDRFAVVEFSTGARLYARGLSPAAEADEAIRWVDRLEAVGGTDINLALLEGLATVEPERPTMLIFLTDGLPTEGETDIPDIMENVGENTPDNVRLFAFGVGDDVDTLLLDGLADAHHGRSFYVRPGQPLDETVSAFYGSISAPVLTDPEIDWGGVAVEDVSPAPLPDLFAGAQLVALGRYDDPGETTIKLTGEVNGELRTFTFPDQRLSALPGNDWLPRLWATRRIGHLLNQIRLHGENPELVDAVVDLSVRYGIVTPYTSYLLTEEDILSREGRDRAVEQAREVAAVPVPASGGVAVERAQAIGKMAVADASGPMPTAVAMADGSSVETDDRLRLAGGNAFLLSDGVWTDTRFEGDAMETERVVFLSDEYFALLDRLPELAPAFALGDRVIAIAGGAAYEVRPAR</sequence>
<feature type="domain" description="VIT" evidence="2">
    <location>
        <begin position="45"/>
        <end position="173"/>
    </location>
</feature>
<reference evidence="3" key="1">
    <citation type="submission" date="2020-02" db="EMBL/GenBank/DDBJ databases">
        <authorList>
            <person name="Meier V. D."/>
        </authorList>
    </citation>
    <scope>NUCLEOTIDE SEQUENCE</scope>
    <source>
        <strain evidence="3">AVDCRST_MAG59</strain>
    </source>
</reference>
<dbReference type="EMBL" id="CADCWF010000156">
    <property type="protein sequence ID" value="CAA9560019.1"/>
    <property type="molecule type" value="Genomic_DNA"/>
</dbReference>
<evidence type="ECO:0000259" key="2">
    <source>
        <dbReference type="PROSITE" id="PS51468"/>
    </source>
</evidence>
<dbReference type="PANTHER" id="PTHR45737:SF6">
    <property type="entry name" value="VON WILLEBRAND FACTOR A DOMAIN-CONTAINING PROTEIN 5A"/>
    <property type="match status" value="1"/>
</dbReference>
<organism evidence="3">
    <name type="scientific">uncultured Thermomicrobiales bacterium</name>
    <dbReference type="NCBI Taxonomy" id="1645740"/>
    <lineage>
        <taxon>Bacteria</taxon>
        <taxon>Pseudomonadati</taxon>
        <taxon>Thermomicrobiota</taxon>
        <taxon>Thermomicrobia</taxon>
        <taxon>Thermomicrobiales</taxon>
        <taxon>environmental samples</taxon>
    </lineage>
</organism>
<protein>
    <recommendedName>
        <fullName evidence="4">VWA domain-containing protein</fullName>
    </recommendedName>
</protein>
<dbReference type="Gene3D" id="3.40.50.410">
    <property type="entry name" value="von Willebrand factor, type A domain"/>
    <property type="match status" value="1"/>
</dbReference>
<accession>A0A6J4UTI1</accession>
<dbReference type="PROSITE" id="PS50234">
    <property type="entry name" value="VWFA"/>
    <property type="match status" value="1"/>
</dbReference>
<name>A0A6J4UTI1_9BACT</name>
<gene>
    <name evidence="3" type="ORF">AVDCRST_MAG59-2491</name>
</gene>
<dbReference type="SMART" id="SM00609">
    <property type="entry name" value="VIT"/>
    <property type="match status" value="1"/>
</dbReference>
<dbReference type="InterPro" id="IPR002035">
    <property type="entry name" value="VWF_A"/>
</dbReference>
<dbReference type="PANTHER" id="PTHR45737">
    <property type="entry name" value="VON WILLEBRAND FACTOR A DOMAIN-CONTAINING PROTEIN 5A"/>
    <property type="match status" value="1"/>
</dbReference>
<evidence type="ECO:0000259" key="1">
    <source>
        <dbReference type="PROSITE" id="PS50234"/>
    </source>
</evidence>
<dbReference type="SMART" id="SM00327">
    <property type="entry name" value="VWA"/>
    <property type="match status" value="1"/>
</dbReference>
<dbReference type="InterPro" id="IPR013694">
    <property type="entry name" value="VIT"/>
</dbReference>
<dbReference type="AlphaFoldDB" id="A0A6J4UTI1"/>
<feature type="domain" description="VWFA" evidence="1">
    <location>
        <begin position="294"/>
        <end position="466"/>
    </location>
</feature>